<feature type="chain" id="PRO_5047430709" description="META domain-containing protein" evidence="1">
    <location>
        <begin position="26"/>
        <end position="136"/>
    </location>
</feature>
<accession>A0ABY7XL13</accession>
<sequence length="136" mass="14255">MAPRVLALVSSTSCLLLALALVACTSPEPEPAPTPEITLSPDDVMGEWESEVTDEARLRIQADGTFAMGGLCVVSGTWTVEGNDVEATSLSIPGIGGCPDVFALDRAGITSFELLDRDELRVLDVGGAHATFHRAD</sequence>
<evidence type="ECO:0000313" key="3">
    <source>
        <dbReference type="Proteomes" id="UP001215097"/>
    </source>
</evidence>
<protein>
    <recommendedName>
        <fullName evidence="4">META domain-containing protein</fullName>
    </recommendedName>
</protein>
<feature type="signal peptide" evidence="1">
    <location>
        <begin position="1"/>
        <end position="25"/>
    </location>
</feature>
<dbReference type="PROSITE" id="PS51257">
    <property type="entry name" value="PROKAR_LIPOPROTEIN"/>
    <property type="match status" value="1"/>
</dbReference>
<proteinExistence type="predicted"/>
<keyword evidence="1" id="KW-0732">Signal</keyword>
<keyword evidence="3" id="KW-1185">Reference proteome</keyword>
<name>A0ABY7XL13_MICLT</name>
<dbReference type="Proteomes" id="UP001215097">
    <property type="component" value="Chromosome"/>
</dbReference>
<evidence type="ECO:0000313" key="2">
    <source>
        <dbReference type="EMBL" id="WDM42806.1"/>
    </source>
</evidence>
<dbReference type="RefSeq" id="WP_282216665.1">
    <property type="nucleotide sequence ID" value="NZ_BAAAUN010000002.1"/>
</dbReference>
<evidence type="ECO:0000256" key="1">
    <source>
        <dbReference type="SAM" id="SignalP"/>
    </source>
</evidence>
<evidence type="ECO:0008006" key="4">
    <source>
        <dbReference type="Google" id="ProtNLM"/>
    </source>
</evidence>
<dbReference type="EMBL" id="CP078075">
    <property type="protein sequence ID" value="WDM42806.1"/>
    <property type="molecule type" value="Genomic_DNA"/>
</dbReference>
<gene>
    <name evidence="2" type="ORF">KV395_05800</name>
</gene>
<reference evidence="2 3" key="1">
    <citation type="submission" date="2021-06" db="EMBL/GenBank/DDBJ databases">
        <title>Genome-based taxonomic framework of Microbacterium strains isolated from marine environment, the description of four new species and reclassification of four preexisting species.</title>
        <authorList>
            <person name="Lee S.D."/>
            <person name="Kim S.-M."/>
            <person name="Byeon Y.-S."/>
            <person name="Yang H.L."/>
            <person name="Kim I.S."/>
        </authorList>
    </citation>
    <scope>NUCLEOTIDE SEQUENCE [LARGE SCALE GENOMIC DNA]</scope>
    <source>
        <strain evidence="2 3">KACC 14465</strain>
    </source>
</reference>
<organism evidence="2 3">
    <name type="scientific">Microbacterium luteolum</name>
    <name type="common">Aureobacterium luteolum</name>
    <dbReference type="NCBI Taxonomy" id="69367"/>
    <lineage>
        <taxon>Bacteria</taxon>
        <taxon>Bacillati</taxon>
        <taxon>Actinomycetota</taxon>
        <taxon>Actinomycetes</taxon>
        <taxon>Micrococcales</taxon>
        <taxon>Microbacteriaceae</taxon>
        <taxon>Microbacterium</taxon>
    </lineage>
</organism>